<proteinExistence type="predicted"/>
<dbReference type="OMA" id="NSMRLII"/>
<dbReference type="InterPro" id="IPR019748">
    <property type="entry name" value="FERM_central"/>
</dbReference>
<dbReference type="GO" id="GO:0005524">
    <property type="term" value="F:ATP binding"/>
    <property type="evidence" value="ECO:0007669"/>
    <property type="project" value="UniProtKB-KW"/>
</dbReference>
<feature type="region of interest" description="Disordered" evidence="9">
    <location>
        <begin position="203"/>
        <end position="294"/>
    </location>
</feature>
<feature type="region of interest" description="Disordered" evidence="9">
    <location>
        <begin position="368"/>
        <end position="422"/>
    </location>
</feature>
<evidence type="ECO:0000256" key="2">
    <source>
        <dbReference type="ARBA" id="ARBA00022490"/>
    </source>
</evidence>
<feature type="domain" description="PH" evidence="10">
    <location>
        <begin position="800"/>
        <end position="908"/>
    </location>
</feature>
<dbReference type="InterPro" id="IPR002404">
    <property type="entry name" value="IRS_PTB"/>
</dbReference>
<feature type="region of interest" description="Disordered" evidence="9">
    <location>
        <begin position="436"/>
        <end position="531"/>
    </location>
</feature>
<dbReference type="InterPro" id="IPR035963">
    <property type="entry name" value="FERM_2"/>
</dbReference>
<comment type="subcellular location">
    <subcellularLocation>
        <location evidence="1">Cytoplasm</location>
    </subcellularLocation>
</comment>
<dbReference type="GO" id="GO:0030835">
    <property type="term" value="P:negative regulation of actin filament depolymerization"/>
    <property type="evidence" value="ECO:0007669"/>
    <property type="project" value="TreeGrafter"/>
</dbReference>
<dbReference type="Pfam" id="PF21989">
    <property type="entry name" value="RA_2"/>
    <property type="match status" value="1"/>
</dbReference>
<evidence type="ECO:0000256" key="1">
    <source>
        <dbReference type="ARBA" id="ARBA00004496"/>
    </source>
</evidence>
<evidence type="ECO:0000259" key="11">
    <source>
        <dbReference type="PROSITE" id="PS50057"/>
    </source>
</evidence>
<reference evidence="13" key="2">
    <citation type="submission" date="2025-08" db="UniProtKB">
        <authorList>
            <consortium name="Ensembl"/>
        </authorList>
    </citation>
    <scope>IDENTIFICATION</scope>
</reference>
<dbReference type="Pfam" id="PF00373">
    <property type="entry name" value="FERM_M"/>
    <property type="match status" value="1"/>
</dbReference>
<dbReference type="GeneID" id="115597142"/>
<feature type="coiled-coil region" evidence="8">
    <location>
        <begin position="88"/>
        <end position="172"/>
    </location>
</feature>
<dbReference type="Proteomes" id="UP000472265">
    <property type="component" value="Chromosome 15"/>
</dbReference>
<dbReference type="Gene3D" id="3.10.20.90">
    <property type="entry name" value="Phosphatidylinositol 3-kinase Catalytic Subunit, Chain A, domain 1"/>
    <property type="match status" value="1"/>
</dbReference>
<dbReference type="PANTHER" id="PTHR22903">
    <property type="entry name" value="PLEKHH PROTEIN"/>
    <property type="match status" value="1"/>
</dbReference>
<dbReference type="SMART" id="SM00295">
    <property type="entry name" value="B41"/>
    <property type="match status" value="1"/>
</dbReference>
<dbReference type="SMART" id="SM00139">
    <property type="entry name" value="MyTH4"/>
    <property type="match status" value="1"/>
</dbReference>
<dbReference type="SMART" id="SM00233">
    <property type="entry name" value="PH"/>
    <property type="match status" value="2"/>
</dbReference>
<evidence type="ECO:0000313" key="13">
    <source>
        <dbReference type="Ensembl" id="ENSSAUP00010022108.1"/>
    </source>
</evidence>
<dbReference type="Gene3D" id="1.25.40.530">
    <property type="entry name" value="MyTH4 domain"/>
    <property type="match status" value="1"/>
</dbReference>
<reference evidence="13" key="3">
    <citation type="submission" date="2025-09" db="UniProtKB">
        <authorList>
            <consortium name="Ensembl"/>
        </authorList>
    </citation>
    <scope>IDENTIFICATION</scope>
</reference>
<feature type="region of interest" description="Disordered" evidence="9">
    <location>
        <begin position="596"/>
        <end position="690"/>
    </location>
</feature>
<dbReference type="SUPFAM" id="SSF47031">
    <property type="entry name" value="Second domain of FERM"/>
    <property type="match status" value="1"/>
</dbReference>
<dbReference type="PROSITE" id="PS50057">
    <property type="entry name" value="FERM_3"/>
    <property type="match status" value="1"/>
</dbReference>
<feature type="compositionally biased region" description="Polar residues" evidence="9">
    <location>
        <begin position="211"/>
        <end position="220"/>
    </location>
</feature>
<dbReference type="InterPro" id="IPR014352">
    <property type="entry name" value="FERM/acyl-CoA-bd_prot_sf"/>
</dbReference>
<dbReference type="InterPro" id="IPR038185">
    <property type="entry name" value="MyTH4_dom_sf"/>
</dbReference>
<feature type="compositionally biased region" description="Gly residues" evidence="9">
    <location>
        <begin position="284"/>
        <end position="294"/>
    </location>
</feature>
<dbReference type="SUPFAM" id="SSF50729">
    <property type="entry name" value="PH domain-like"/>
    <property type="match status" value="2"/>
</dbReference>
<feature type="compositionally biased region" description="Low complexity" evidence="9">
    <location>
        <begin position="333"/>
        <end position="342"/>
    </location>
</feature>
<dbReference type="PROSITE" id="PS50003">
    <property type="entry name" value="PH_DOMAIN"/>
    <property type="match status" value="2"/>
</dbReference>
<feature type="domain" description="PH" evidence="10">
    <location>
        <begin position="691"/>
        <end position="786"/>
    </location>
</feature>
<evidence type="ECO:0000259" key="12">
    <source>
        <dbReference type="PROSITE" id="PS51016"/>
    </source>
</evidence>
<evidence type="ECO:0000256" key="9">
    <source>
        <dbReference type="SAM" id="MobiDB-lite"/>
    </source>
</evidence>
<keyword evidence="6 8" id="KW-0175">Coiled coil</keyword>
<dbReference type="OrthoDB" id="6285196at2759"/>
<dbReference type="PANTHER" id="PTHR22903:SF3">
    <property type="entry name" value="PLECKSTRIN HOMOLOGY DOMAIN-CONTAINING FAMILY H MEMBER 2"/>
    <property type="match status" value="1"/>
</dbReference>
<dbReference type="FunFam" id="2.30.29.30:FF:000286">
    <property type="entry name" value="PH-protein kinase domain containing protein"/>
    <property type="match status" value="1"/>
</dbReference>
<organism evidence="13 14">
    <name type="scientific">Sparus aurata</name>
    <name type="common">Gilthead sea bream</name>
    <dbReference type="NCBI Taxonomy" id="8175"/>
    <lineage>
        <taxon>Eukaryota</taxon>
        <taxon>Metazoa</taxon>
        <taxon>Chordata</taxon>
        <taxon>Craniata</taxon>
        <taxon>Vertebrata</taxon>
        <taxon>Euteleostomi</taxon>
        <taxon>Actinopterygii</taxon>
        <taxon>Neopterygii</taxon>
        <taxon>Teleostei</taxon>
        <taxon>Neoteleostei</taxon>
        <taxon>Acanthomorphata</taxon>
        <taxon>Eupercaria</taxon>
        <taxon>Spariformes</taxon>
        <taxon>Sparidae</taxon>
        <taxon>Sparus</taxon>
    </lineage>
</organism>
<evidence type="ECO:0000256" key="8">
    <source>
        <dbReference type="SAM" id="Coils"/>
    </source>
</evidence>
<evidence type="ECO:0000313" key="14">
    <source>
        <dbReference type="Proteomes" id="UP000472265"/>
    </source>
</evidence>
<keyword evidence="5" id="KW-0067">ATP-binding</keyword>
<dbReference type="InterPro" id="IPR000299">
    <property type="entry name" value="FERM_domain"/>
</dbReference>
<feature type="compositionally biased region" description="Low complexity" evidence="9">
    <location>
        <begin position="269"/>
        <end position="283"/>
    </location>
</feature>
<keyword evidence="7" id="KW-0505">Motor protein</keyword>
<gene>
    <name evidence="13" type="primary">PLEKHH2</name>
    <name evidence="13" type="synonym">plekhh2</name>
</gene>
<evidence type="ECO:0000256" key="6">
    <source>
        <dbReference type="ARBA" id="ARBA00023054"/>
    </source>
</evidence>
<dbReference type="Gene3D" id="1.20.80.10">
    <property type="match status" value="1"/>
</dbReference>
<evidence type="ECO:0000256" key="5">
    <source>
        <dbReference type="ARBA" id="ARBA00022840"/>
    </source>
</evidence>
<dbReference type="Pfam" id="PF00784">
    <property type="entry name" value="MyTH4"/>
    <property type="match status" value="1"/>
</dbReference>
<keyword evidence="4" id="KW-0547">Nucleotide-binding</keyword>
<reference evidence="13" key="1">
    <citation type="submission" date="2021-04" db="EMBL/GenBank/DDBJ databases">
        <authorList>
            <consortium name="Wellcome Sanger Institute Data Sharing"/>
        </authorList>
    </citation>
    <scope>NUCLEOTIDE SEQUENCE [LARGE SCALE GENOMIC DNA]</scope>
</reference>
<dbReference type="Pfam" id="PF02174">
    <property type="entry name" value="IRS"/>
    <property type="match status" value="1"/>
</dbReference>
<evidence type="ECO:0000256" key="4">
    <source>
        <dbReference type="ARBA" id="ARBA00022741"/>
    </source>
</evidence>
<dbReference type="InParanoid" id="A0A671V5U8"/>
<dbReference type="PROSITE" id="PS51016">
    <property type="entry name" value="MYTH4"/>
    <property type="match status" value="1"/>
</dbReference>
<dbReference type="GO" id="GO:0003779">
    <property type="term" value="F:actin binding"/>
    <property type="evidence" value="ECO:0007669"/>
    <property type="project" value="TreeGrafter"/>
</dbReference>
<feature type="compositionally biased region" description="Polar residues" evidence="9">
    <location>
        <begin position="440"/>
        <end position="454"/>
    </location>
</feature>
<feature type="domain" description="FERM" evidence="11">
    <location>
        <begin position="1110"/>
        <end position="1441"/>
    </location>
</feature>
<feature type="region of interest" description="Disordered" evidence="9">
    <location>
        <begin position="1463"/>
        <end position="1483"/>
    </location>
</feature>
<dbReference type="FunFam" id="1.25.40.530:FF:000001">
    <property type="entry name" value="Pleckstrin homology domain-containing family H member 2"/>
    <property type="match status" value="1"/>
</dbReference>
<dbReference type="Ensembl" id="ENSSAUT00010023350.1">
    <property type="protein sequence ID" value="ENSSAUP00010022108.1"/>
    <property type="gene ID" value="ENSSAUG00010009733.1"/>
</dbReference>
<dbReference type="InterPro" id="IPR000857">
    <property type="entry name" value="MyTH4_dom"/>
</dbReference>
<name>A0A671V5U8_SPAAU</name>
<feature type="region of interest" description="Disordered" evidence="9">
    <location>
        <begin position="331"/>
        <end position="352"/>
    </location>
</feature>
<evidence type="ECO:0000256" key="3">
    <source>
        <dbReference type="ARBA" id="ARBA00022737"/>
    </source>
</evidence>
<dbReference type="InterPro" id="IPR019749">
    <property type="entry name" value="Band_41_domain"/>
</dbReference>
<accession>A0A671V5U8</accession>
<evidence type="ECO:0000256" key="7">
    <source>
        <dbReference type="ARBA" id="ARBA00023175"/>
    </source>
</evidence>
<dbReference type="GO" id="GO:0005737">
    <property type="term" value="C:cytoplasm"/>
    <property type="evidence" value="ECO:0007669"/>
    <property type="project" value="UniProtKB-SubCell"/>
</dbReference>
<dbReference type="CDD" id="cd13282">
    <property type="entry name" value="PH1_PLEKHH1_PLEKHH2"/>
    <property type="match status" value="1"/>
</dbReference>
<dbReference type="InterPro" id="IPR011993">
    <property type="entry name" value="PH-like_dom_sf"/>
</dbReference>
<keyword evidence="14" id="KW-1185">Reference proteome</keyword>
<dbReference type="GO" id="GO:0005856">
    <property type="term" value="C:cytoskeleton"/>
    <property type="evidence" value="ECO:0007669"/>
    <property type="project" value="InterPro"/>
</dbReference>
<dbReference type="Pfam" id="PF00169">
    <property type="entry name" value="PH"/>
    <property type="match status" value="1"/>
</dbReference>
<feature type="compositionally biased region" description="Low complexity" evidence="9">
    <location>
        <begin position="596"/>
        <end position="628"/>
    </location>
</feature>
<dbReference type="Gene3D" id="2.30.29.30">
    <property type="entry name" value="Pleckstrin-homology domain (PH domain)/Phosphotyrosine-binding domain (PTB)"/>
    <property type="match status" value="3"/>
</dbReference>
<dbReference type="InterPro" id="IPR001849">
    <property type="entry name" value="PH_domain"/>
</dbReference>
<protein>
    <submittedName>
        <fullName evidence="13">Pleckstrin homology, MyTH4 and FERM domain containing H2</fullName>
    </submittedName>
</protein>
<evidence type="ECO:0000259" key="10">
    <source>
        <dbReference type="PROSITE" id="PS50003"/>
    </source>
</evidence>
<sequence length="1483" mass="165087">MAEGEEAMSQEDWKEKCIVLEALLMKFRVQIIKIRELTADKIQQLETQVIDAEKRAFTAHQQVQWMEEKLKAPDSQSGDSEVRLFQRCQELQALVQEKEDVIGQLEQQLEEQKQIRLQDAKTVEEKAAKIKEWVMLKLSEFEVENAALRETNKQQEAQIAELEKQVQAFEQKCGGGRGVLCRPGEAQRLSSLTFGCFQVRGKNPQVLTGPAPSQRTLSTQEETEGRDECEKSSKHTAFSGTDSEVQRPDQTLEEDSASEGLAENTCGPESRGVSSVLSSAASEGEGGGGCEGRGGGGVCGLEFSRPGSETYLTASDDSSSLFDDDMQRAERPGFSLLGSSDGTLGGCKEGEEEAHRAKLEDCTSEELNKRFQSQRLDSSSSSSDANTPSPILTPALTPKRPNPPQDLRDNPASPKQPRLRTPAGFGLMNVALAKKHLSQPPISSEATHGQTRNALSMLRPLRPQETDLDLDQEVGMETGRDTPPQALPSSKSLQLSPCPPELGVEISPERQDCDSSAPGNKPPTPPLHRLPSWESRIYAVAKSGIRLSETSCTDPASKDPSLQSSYPAFVMYTSLIYKNMTTPVYTTLKGKATLLSSSPFSDESSSSEESSSSGEEDGSLCSSHTSSSSRKDSTPGSPRSLKRAVSMSSMTSESDYAIPPDAYSTDTECSEPEQKLPKTCSAASDNGKSEPMEKSGYLLKMVKTWKKTWKRRWFVLKDGELLYYKSPSDVIRKPQGQIEVNATSSIARGEGKQVLQIVTGKRVYYLKADSPNLLEEWLRVLQSVLRLKAASPLFTQPDIRPGMKGLLIKVKHGYSKRVWCALIGKTLYYFRSQEDKFPLGQIKLWEARVEEVDRSRDSDDDLKSCGRGLQTAHFTIAIHPQEQGPTYLLIESRHEKDSWLYHLSVAAGTTVGKVGTEFEQLVGKLFQLDGDPGSQSWRHPMLCFSKEALSSPLTTLPSQALQTEAVKLFKTCQLFINVAIDAPAIDYHVSLAQSALQVCLAHPELQNEFFCQLIKQTRRRQPHGHSGPLQGWQFLALCVGLFLPQHPFLWLLQVHLNRHADSRTEVGKYAIYCQRSMERTQQKGERQSRPSRMEILSILLRNPYHHSLPFSVPVHFLNNTYQVVSFDASTTVDEFQCRLNQDTGMRKTGLSGFSLYTDDPTGRELEHCLQGSIKICDIISKWEQASKEQHTGKSENTRTVRLTYKNRLYFSLQVRGESERERLLLAYQTNEAIVAGHFPVNKELALEMAALLAQVEFGDFERPFSAPGSAQTKSNQTLKQVLDRFYPKHYRRTTSEEQLRQLLQRLSARWASLRGRSSPECVRIYLTVARKWPFFGAKLFEAESITPSPEQGVRVWLAVHEDGISVLELNSVKPLVSHPYKNLMTFGGCKQDFMLVVGQSSNTNTSKDKPTEKHLFALDASKIREITLLISSYINSAHQQKAAAHHLSAPALMVAQPISLKSKELRSKSPPALGRPSKAPTLL</sequence>
<dbReference type="RefSeq" id="XP_030298724.1">
    <property type="nucleotide sequence ID" value="XM_030442864.1"/>
</dbReference>
<keyword evidence="2" id="KW-0963">Cytoplasm</keyword>
<dbReference type="GeneTree" id="ENSGT00940000157675"/>
<feature type="domain" description="MyTH4" evidence="12">
    <location>
        <begin position="944"/>
        <end position="1099"/>
    </location>
</feature>
<dbReference type="CDD" id="cd14473">
    <property type="entry name" value="FERM_B-lobe"/>
    <property type="match status" value="1"/>
</dbReference>
<keyword evidence="3" id="KW-0677">Repeat</keyword>